<reference evidence="2" key="1">
    <citation type="submission" date="2022-12" db="EMBL/GenBank/DDBJ databases">
        <authorList>
            <person name="Petersen C."/>
        </authorList>
    </citation>
    <scope>NUCLEOTIDE SEQUENCE</scope>
    <source>
        <strain evidence="2">IBT 29495</strain>
    </source>
</reference>
<evidence type="ECO:0000313" key="3">
    <source>
        <dbReference type="Proteomes" id="UP001149954"/>
    </source>
</evidence>
<proteinExistence type="predicted"/>
<protein>
    <submittedName>
        <fullName evidence="2">Acyl-CoA N-acyltransferase</fullName>
    </submittedName>
</protein>
<reference evidence="2" key="2">
    <citation type="journal article" date="2023" name="IMA Fungus">
        <title>Comparative genomic study of the Penicillium genus elucidates a diverse pangenome and 15 lateral gene transfer events.</title>
        <authorList>
            <person name="Petersen C."/>
            <person name="Sorensen T."/>
            <person name="Nielsen M.R."/>
            <person name="Sondergaard T.E."/>
            <person name="Sorensen J.L."/>
            <person name="Fitzpatrick D.A."/>
            <person name="Frisvad J.C."/>
            <person name="Nielsen K.L."/>
        </authorList>
    </citation>
    <scope>NUCLEOTIDE SEQUENCE</scope>
    <source>
        <strain evidence="2">IBT 29495</strain>
    </source>
</reference>
<accession>A0A9X0C472</accession>
<organism evidence="2 3">
    <name type="scientific">Penicillium fimorum</name>
    <dbReference type="NCBI Taxonomy" id="1882269"/>
    <lineage>
        <taxon>Eukaryota</taxon>
        <taxon>Fungi</taxon>
        <taxon>Dikarya</taxon>
        <taxon>Ascomycota</taxon>
        <taxon>Pezizomycotina</taxon>
        <taxon>Eurotiomycetes</taxon>
        <taxon>Eurotiomycetidae</taxon>
        <taxon>Eurotiales</taxon>
        <taxon>Aspergillaceae</taxon>
        <taxon>Penicillium</taxon>
    </lineage>
</organism>
<sequence>MSSLASSMDSDSTTCTDKYGRELPPKAFRSKRLEVISYNTRDHDEFFNSIQQYSSSIINFCASTPRPMDLKFTSSVANHQKKSHLFVIIYGAYDDYDDDVVPIGTLFLEASPRDMTHHRCSKLGIGILNRFRRYEAEAVNWALNWAFNSAGSTPGGDEYSDMEHASEWWDEVNLSILKREWRQLHC</sequence>
<gene>
    <name evidence="2" type="ORF">N7463_008871</name>
</gene>
<dbReference type="Proteomes" id="UP001149954">
    <property type="component" value="Unassembled WGS sequence"/>
</dbReference>
<comment type="caution">
    <text evidence="2">The sequence shown here is derived from an EMBL/GenBank/DDBJ whole genome shotgun (WGS) entry which is preliminary data.</text>
</comment>
<evidence type="ECO:0000256" key="1">
    <source>
        <dbReference type="SAM" id="MobiDB-lite"/>
    </source>
</evidence>
<feature type="compositionally biased region" description="Low complexity" evidence="1">
    <location>
        <begin position="1"/>
        <end position="17"/>
    </location>
</feature>
<dbReference type="AlphaFoldDB" id="A0A9X0C472"/>
<feature type="region of interest" description="Disordered" evidence="1">
    <location>
        <begin position="1"/>
        <end position="20"/>
    </location>
</feature>
<dbReference type="EMBL" id="JAPWDS010000005">
    <property type="protein sequence ID" value="KAJ5496884.1"/>
    <property type="molecule type" value="Genomic_DNA"/>
</dbReference>
<keyword evidence="3" id="KW-1185">Reference proteome</keyword>
<dbReference type="OrthoDB" id="64477at2759"/>
<evidence type="ECO:0000313" key="2">
    <source>
        <dbReference type="EMBL" id="KAJ5496884.1"/>
    </source>
</evidence>
<name>A0A9X0C472_9EURO</name>